<dbReference type="EMBL" id="CADCTV010000979">
    <property type="protein sequence ID" value="CAA9371874.1"/>
    <property type="molecule type" value="Genomic_DNA"/>
</dbReference>
<organism evidence="2">
    <name type="scientific">uncultured Gemmatimonadota bacterium</name>
    <dbReference type="NCBI Taxonomy" id="203437"/>
    <lineage>
        <taxon>Bacteria</taxon>
        <taxon>Pseudomonadati</taxon>
        <taxon>Gemmatimonadota</taxon>
        <taxon>environmental samples</taxon>
    </lineage>
</organism>
<reference evidence="2" key="1">
    <citation type="submission" date="2020-02" db="EMBL/GenBank/DDBJ databases">
        <authorList>
            <person name="Meier V. D."/>
        </authorList>
    </citation>
    <scope>NUCLEOTIDE SEQUENCE</scope>
    <source>
        <strain evidence="2">AVDCRST_MAG89</strain>
    </source>
</reference>
<accession>A0A6J4MXU1</accession>
<name>A0A6J4MXU1_9BACT</name>
<proteinExistence type="predicted"/>
<dbReference type="AlphaFoldDB" id="A0A6J4MXU1"/>
<feature type="compositionally biased region" description="Basic and acidic residues" evidence="1">
    <location>
        <begin position="42"/>
        <end position="55"/>
    </location>
</feature>
<sequence length="122" mass="13191">EAHPSLARVGRRGRPGRLPASRPGLRRPHRNAVRGRAGAGAGERHRAADRQDDGVRHHRAHAGAGAAGDQRGDAVPHHLHRGAPGIRLPHRQLPGRDHRFGGHQPGDLAAVDVHQRRRQAPV</sequence>
<gene>
    <name evidence="2" type="ORF">AVDCRST_MAG89-4665</name>
</gene>
<feature type="non-terminal residue" evidence="2">
    <location>
        <position position="1"/>
    </location>
</feature>
<evidence type="ECO:0000313" key="2">
    <source>
        <dbReference type="EMBL" id="CAA9371874.1"/>
    </source>
</evidence>
<evidence type="ECO:0000256" key="1">
    <source>
        <dbReference type="SAM" id="MobiDB-lite"/>
    </source>
</evidence>
<feature type="non-terminal residue" evidence="2">
    <location>
        <position position="122"/>
    </location>
</feature>
<protein>
    <submittedName>
        <fullName evidence="2">Uncharacterized protein</fullName>
    </submittedName>
</protein>
<feature type="compositionally biased region" description="Basic residues" evidence="1">
    <location>
        <begin position="24"/>
        <end position="33"/>
    </location>
</feature>
<feature type="region of interest" description="Disordered" evidence="1">
    <location>
        <begin position="1"/>
        <end position="122"/>
    </location>
</feature>